<evidence type="ECO:0000313" key="2">
    <source>
        <dbReference type="EMBL" id="CAE7238831.1"/>
    </source>
</evidence>
<name>A0A812LC87_9DINO</name>
<dbReference type="InterPro" id="IPR036020">
    <property type="entry name" value="WW_dom_sf"/>
</dbReference>
<feature type="domain" description="WW" evidence="1">
    <location>
        <begin position="37"/>
        <end position="70"/>
    </location>
</feature>
<dbReference type="Proteomes" id="UP000604046">
    <property type="component" value="Unassembled WGS sequence"/>
</dbReference>
<dbReference type="OrthoDB" id="6344460at2759"/>
<dbReference type="InterPro" id="IPR001202">
    <property type="entry name" value="WW_dom"/>
</dbReference>
<dbReference type="Pfam" id="PF00397">
    <property type="entry name" value="WW"/>
    <property type="match status" value="1"/>
</dbReference>
<proteinExistence type="predicted"/>
<dbReference type="Gene3D" id="2.20.70.10">
    <property type="match status" value="1"/>
</dbReference>
<dbReference type="SUPFAM" id="SSF51045">
    <property type="entry name" value="WW domain"/>
    <property type="match status" value="1"/>
</dbReference>
<dbReference type="PROSITE" id="PS50020">
    <property type="entry name" value="WW_DOMAIN_2"/>
    <property type="match status" value="1"/>
</dbReference>
<dbReference type="PROSITE" id="PS01159">
    <property type="entry name" value="WW_DOMAIN_1"/>
    <property type="match status" value="1"/>
</dbReference>
<protein>
    <recommendedName>
        <fullName evidence="1">WW domain-containing protein</fullName>
    </recommendedName>
</protein>
<comment type="caution">
    <text evidence="2">The sequence shown here is derived from an EMBL/GenBank/DDBJ whole genome shotgun (WGS) entry which is preliminary data.</text>
</comment>
<reference evidence="2" key="1">
    <citation type="submission" date="2021-02" db="EMBL/GenBank/DDBJ databases">
        <authorList>
            <person name="Dougan E. K."/>
            <person name="Rhodes N."/>
            <person name="Thang M."/>
            <person name="Chan C."/>
        </authorList>
    </citation>
    <scope>NUCLEOTIDE SEQUENCE</scope>
</reference>
<dbReference type="SMART" id="SM00456">
    <property type="entry name" value="WW"/>
    <property type="match status" value="1"/>
</dbReference>
<sequence>MGSECILYGDLHEYGLSLGVDLESEDCLELVQEAWNAPLPASWTEYMDESGRAYYVKEGASSSTWEHPADQIYRSLIDLIRKARVEGMARRQDMVREHLRERHEAAKADLAGWSGPYVSDQGEYYYSDRLKVSAWNSPIAEWEHELQTRHAVLERPRRQSLTLILTLRDPPRPGPAEPVIMWYAQLQPLEAPQLQRVT</sequence>
<evidence type="ECO:0000313" key="3">
    <source>
        <dbReference type="Proteomes" id="UP000604046"/>
    </source>
</evidence>
<accession>A0A812LC87</accession>
<dbReference type="AlphaFoldDB" id="A0A812LC87"/>
<dbReference type="EMBL" id="CAJNDS010000879">
    <property type="protein sequence ID" value="CAE7238831.1"/>
    <property type="molecule type" value="Genomic_DNA"/>
</dbReference>
<dbReference type="CDD" id="cd00201">
    <property type="entry name" value="WW"/>
    <property type="match status" value="1"/>
</dbReference>
<evidence type="ECO:0000259" key="1">
    <source>
        <dbReference type="PROSITE" id="PS50020"/>
    </source>
</evidence>
<keyword evidence="3" id="KW-1185">Reference proteome</keyword>
<organism evidence="2 3">
    <name type="scientific">Symbiodinium natans</name>
    <dbReference type="NCBI Taxonomy" id="878477"/>
    <lineage>
        <taxon>Eukaryota</taxon>
        <taxon>Sar</taxon>
        <taxon>Alveolata</taxon>
        <taxon>Dinophyceae</taxon>
        <taxon>Suessiales</taxon>
        <taxon>Symbiodiniaceae</taxon>
        <taxon>Symbiodinium</taxon>
    </lineage>
</organism>
<gene>
    <name evidence="2" type="ORF">SNAT2548_LOCUS10525</name>
</gene>